<reference evidence="2 3" key="1">
    <citation type="submission" date="2019-12" db="EMBL/GenBank/DDBJ databases">
        <authorList>
            <person name="Floudas D."/>
            <person name="Bentzer J."/>
            <person name="Ahren D."/>
            <person name="Johansson T."/>
            <person name="Persson P."/>
            <person name="Tunlid A."/>
        </authorList>
    </citation>
    <scope>NUCLEOTIDE SEQUENCE [LARGE SCALE GENOMIC DNA]</scope>
    <source>
        <strain evidence="2 3">CBS 102.39</strain>
    </source>
</reference>
<gene>
    <name evidence="2" type="ORF">D9613_007827</name>
</gene>
<feature type="compositionally biased region" description="Polar residues" evidence="1">
    <location>
        <begin position="1"/>
        <end position="15"/>
    </location>
</feature>
<dbReference type="Proteomes" id="UP000521872">
    <property type="component" value="Unassembled WGS sequence"/>
</dbReference>
<dbReference type="Gene3D" id="2.60.40.640">
    <property type="match status" value="1"/>
</dbReference>
<organism evidence="2 3">
    <name type="scientific">Agrocybe pediades</name>
    <dbReference type="NCBI Taxonomy" id="84607"/>
    <lineage>
        <taxon>Eukaryota</taxon>
        <taxon>Fungi</taxon>
        <taxon>Dikarya</taxon>
        <taxon>Basidiomycota</taxon>
        <taxon>Agaricomycotina</taxon>
        <taxon>Agaricomycetes</taxon>
        <taxon>Agaricomycetidae</taxon>
        <taxon>Agaricales</taxon>
        <taxon>Agaricineae</taxon>
        <taxon>Strophariaceae</taxon>
        <taxon>Agrocybe</taxon>
    </lineage>
</organism>
<name>A0A8H4QNL9_9AGAR</name>
<evidence type="ECO:0000313" key="3">
    <source>
        <dbReference type="Proteomes" id="UP000521872"/>
    </source>
</evidence>
<sequence length="439" mass="48466">MEKQANGDSQPQQAQEADLPTYANVQAQTQRSREASTLATEHHTFLEGGKGRKWLNLFVKSRSPESASLPVFVEGDVISGRVEVDLDKAESSKAVTVAILAGTTFVGQDEELFLKQEKTLWEGSKLSGKRSWPFSFDLPREVTIKEPDTQKEASYCLPPHFSERASPAYIDYRIVVKVKRGFLKVDQKLVTKFAYQPVTIAGQPSALRRLVYSEHSALLGPEGDPEGWKVLPPLAMKGKIFNTEEVELTCTLAVASPLSYAVGSPIPLIMTIVGEDTKALDVLTTSREGINLRLRRSMATGSDATNDSGVRRSDNHFVEECGGAVFWIVEGGPKKRVLHGELDISKTLKPSFKFPRFTIRYFLELLPFTAVGFTHTSPSNNVLLKEEVTIATRQAAGSMTRSYAPPGYEKPNVVDYNKSLGLLENGNQRFLGHHHGSGR</sequence>
<feature type="compositionally biased region" description="Polar residues" evidence="1">
    <location>
        <begin position="23"/>
        <end position="39"/>
    </location>
</feature>
<evidence type="ECO:0000256" key="1">
    <source>
        <dbReference type="SAM" id="MobiDB-lite"/>
    </source>
</evidence>
<evidence type="ECO:0000313" key="2">
    <source>
        <dbReference type="EMBL" id="KAF4614118.1"/>
    </source>
</evidence>
<dbReference type="InterPro" id="IPR014752">
    <property type="entry name" value="Arrestin-like_C"/>
</dbReference>
<dbReference type="EMBL" id="JAACJL010000045">
    <property type="protein sequence ID" value="KAF4614118.1"/>
    <property type="molecule type" value="Genomic_DNA"/>
</dbReference>
<comment type="caution">
    <text evidence="2">The sequence shown here is derived from an EMBL/GenBank/DDBJ whole genome shotgun (WGS) entry which is preliminary data.</text>
</comment>
<dbReference type="InterPro" id="IPR014756">
    <property type="entry name" value="Ig_E-set"/>
</dbReference>
<keyword evidence="3" id="KW-1185">Reference proteome</keyword>
<accession>A0A8H4QNL9</accession>
<evidence type="ECO:0008006" key="4">
    <source>
        <dbReference type="Google" id="ProtNLM"/>
    </source>
</evidence>
<proteinExistence type="predicted"/>
<dbReference type="AlphaFoldDB" id="A0A8H4QNL9"/>
<feature type="region of interest" description="Disordered" evidence="1">
    <location>
        <begin position="1"/>
        <end position="43"/>
    </location>
</feature>
<dbReference type="SUPFAM" id="SSF81296">
    <property type="entry name" value="E set domains"/>
    <property type="match status" value="1"/>
</dbReference>
<protein>
    <recommendedName>
        <fullName evidence="4">Arrestin-like N-terminal domain-containing protein</fullName>
    </recommendedName>
</protein>